<proteinExistence type="predicted"/>
<protein>
    <submittedName>
        <fullName evidence="1">Uncharacterized protein</fullName>
    </submittedName>
</protein>
<dbReference type="Proteomes" id="UP001610334">
    <property type="component" value="Unassembled WGS sequence"/>
</dbReference>
<keyword evidence="2" id="KW-1185">Reference proteome</keyword>
<sequence length="302" mass="34450">MDNGVEVVAKLPNSSTGPAKYATASEVATHELVRSRPLPAEFIISEKAARVRLGLVWKQWRWKLKLNMVKQLIDMENTLIGEALSRFAIGPLTSPELWEGTRGEMGLDRGRNSSDYTRAIGWNEIAWIRAYALLRINHYRSSESIGAPSSGVALLTQYMNLAAFVGWQSAFAAPLFYQFRIPPMFEHSEHAEITAIEGDLKHETMDKYYEAIAHNLFYHRQSLISLAEQWDKPFPDTGLPSRSCSEPLTAMFEPADYEMASRNNQKFEEVFIKRAEDETEKKNRLPGSDRIMRRFDLDLNVC</sequence>
<evidence type="ECO:0000313" key="2">
    <source>
        <dbReference type="Proteomes" id="UP001610334"/>
    </source>
</evidence>
<evidence type="ECO:0000313" key="1">
    <source>
        <dbReference type="EMBL" id="KAL2802030.1"/>
    </source>
</evidence>
<dbReference type="PANTHER" id="PTHR36091">
    <property type="entry name" value="ALTERED INHERITANCE OF MITOCHONDRIA PROTEIN 9, MITOCHONDRIAL"/>
    <property type="match status" value="1"/>
</dbReference>
<dbReference type="PANTHER" id="PTHR36091:SF2">
    <property type="entry name" value="AMINOGLYCOSIDE PHOSPHOTRANSFERASE DOMAIN-CONTAINING PROTEIN"/>
    <property type="match status" value="1"/>
</dbReference>
<dbReference type="EMBL" id="JBFXLT010000215">
    <property type="protein sequence ID" value="KAL2802030.1"/>
    <property type="molecule type" value="Genomic_DNA"/>
</dbReference>
<name>A0ABR4GSH9_9EURO</name>
<organism evidence="1 2">
    <name type="scientific">Aspergillus granulosus</name>
    <dbReference type="NCBI Taxonomy" id="176169"/>
    <lineage>
        <taxon>Eukaryota</taxon>
        <taxon>Fungi</taxon>
        <taxon>Dikarya</taxon>
        <taxon>Ascomycota</taxon>
        <taxon>Pezizomycotina</taxon>
        <taxon>Eurotiomycetes</taxon>
        <taxon>Eurotiomycetidae</taxon>
        <taxon>Eurotiales</taxon>
        <taxon>Aspergillaceae</taxon>
        <taxon>Aspergillus</taxon>
        <taxon>Aspergillus subgen. Nidulantes</taxon>
    </lineage>
</organism>
<dbReference type="InterPro" id="IPR051035">
    <property type="entry name" value="Mito_inheritance_9"/>
</dbReference>
<accession>A0ABR4GSH9</accession>
<comment type="caution">
    <text evidence="1">The sequence shown here is derived from an EMBL/GenBank/DDBJ whole genome shotgun (WGS) entry which is preliminary data.</text>
</comment>
<reference evidence="1 2" key="1">
    <citation type="submission" date="2024-07" db="EMBL/GenBank/DDBJ databases">
        <title>Section-level genome sequencing and comparative genomics of Aspergillus sections Usti and Cavernicolus.</title>
        <authorList>
            <consortium name="Lawrence Berkeley National Laboratory"/>
            <person name="Nybo J.L."/>
            <person name="Vesth T.C."/>
            <person name="Theobald S."/>
            <person name="Frisvad J.C."/>
            <person name="Larsen T.O."/>
            <person name="Kjaerboelling I."/>
            <person name="Rothschild-Mancinelli K."/>
            <person name="Lyhne E.K."/>
            <person name="Kogle M.E."/>
            <person name="Barry K."/>
            <person name="Clum A."/>
            <person name="Na H."/>
            <person name="Ledsgaard L."/>
            <person name="Lin J."/>
            <person name="Lipzen A."/>
            <person name="Kuo A."/>
            <person name="Riley R."/>
            <person name="Mondo S."/>
            <person name="Labutti K."/>
            <person name="Haridas S."/>
            <person name="Pangalinan J."/>
            <person name="Salamov A.A."/>
            <person name="Simmons B.A."/>
            <person name="Magnuson J.K."/>
            <person name="Chen J."/>
            <person name="Drula E."/>
            <person name="Henrissat B."/>
            <person name="Wiebenga A."/>
            <person name="Lubbers R.J."/>
            <person name="Gomes A.C."/>
            <person name="Makela M.R."/>
            <person name="Stajich J."/>
            <person name="Grigoriev I.V."/>
            <person name="Mortensen U.H."/>
            <person name="De Vries R.P."/>
            <person name="Baker S.E."/>
            <person name="Andersen M.R."/>
        </authorList>
    </citation>
    <scope>NUCLEOTIDE SEQUENCE [LARGE SCALE GENOMIC DNA]</scope>
    <source>
        <strain evidence="1 2">CBS 588.65</strain>
    </source>
</reference>
<gene>
    <name evidence="1" type="ORF">BJX63DRAFT_426364</name>
</gene>